<name>A0A1P8JXH5_9BURK</name>
<gene>
    <name evidence="1" type="ORF">RD110_15660</name>
</gene>
<organism evidence="1 2">
    <name type="scientific">Rhodoferax koreensis</name>
    <dbReference type="NCBI Taxonomy" id="1842727"/>
    <lineage>
        <taxon>Bacteria</taxon>
        <taxon>Pseudomonadati</taxon>
        <taxon>Pseudomonadota</taxon>
        <taxon>Betaproteobacteria</taxon>
        <taxon>Burkholderiales</taxon>
        <taxon>Comamonadaceae</taxon>
        <taxon>Rhodoferax</taxon>
    </lineage>
</organism>
<evidence type="ECO:0000313" key="1">
    <source>
        <dbReference type="EMBL" id="APW38459.1"/>
    </source>
</evidence>
<dbReference type="STRING" id="1842727.RD110_15660"/>
<evidence type="ECO:0000313" key="2">
    <source>
        <dbReference type="Proteomes" id="UP000186609"/>
    </source>
</evidence>
<protein>
    <submittedName>
        <fullName evidence="1">Uncharacterized protein</fullName>
    </submittedName>
</protein>
<accession>A0A1P8JXH5</accession>
<dbReference type="Proteomes" id="UP000186609">
    <property type="component" value="Chromosome"/>
</dbReference>
<dbReference type="RefSeq" id="WP_076200338.1">
    <property type="nucleotide sequence ID" value="NZ_CP019236.1"/>
</dbReference>
<keyword evidence="2" id="KW-1185">Reference proteome</keyword>
<dbReference type="EMBL" id="CP019236">
    <property type="protein sequence ID" value="APW38459.1"/>
    <property type="molecule type" value="Genomic_DNA"/>
</dbReference>
<dbReference type="OrthoDB" id="8594085at2"/>
<reference evidence="1 2" key="1">
    <citation type="submission" date="2017-01" db="EMBL/GenBank/DDBJ databases">
        <authorList>
            <person name="Mah S.A."/>
            <person name="Swanson W.J."/>
            <person name="Moy G.W."/>
            <person name="Vacquier V.D."/>
        </authorList>
    </citation>
    <scope>NUCLEOTIDE SEQUENCE [LARGE SCALE GENOMIC DNA]</scope>
    <source>
        <strain evidence="1 2">DCY110</strain>
    </source>
</reference>
<sequence length="152" mass="17195">MMRRTAIRSKPRQREKAERVYKTPTVAIGRFRLPAPVNDEVRAIPKENALECEAYLRLVASLPCIRCSIVGYSQAAHPPPTGKGIKRDDRLCFPLCTVRVGIKGCHGPFDNYELMSHADAVRQALVWAAQVRAVIVGFRLWPKNLPMWDEVN</sequence>
<proteinExistence type="predicted"/>
<dbReference type="AlphaFoldDB" id="A0A1P8JXH5"/>
<dbReference type="KEGG" id="rhy:RD110_15660"/>